<comment type="caution">
    <text evidence="2">The sequence shown here is derived from an EMBL/GenBank/DDBJ whole genome shotgun (WGS) entry which is preliminary data.</text>
</comment>
<evidence type="ECO:0000313" key="2">
    <source>
        <dbReference type="EMBL" id="PQJ52687.1"/>
    </source>
</evidence>
<gene>
    <name evidence="2" type="ORF">BTO11_02815</name>
</gene>
<protein>
    <recommendedName>
        <fullName evidence="4">Dystroglycan-type cadherin-like domain-containing protein</fullName>
    </recommendedName>
</protein>
<feature type="signal peptide" evidence="1">
    <location>
        <begin position="1"/>
        <end position="19"/>
    </location>
</feature>
<evidence type="ECO:0008006" key="4">
    <source>
        <dbReference type="Google" id="ProtNLM"/>
    </source>
</evidence>
<dbReference type="SUPFAM" id="SSF101898">
    <property type="entry name" value="NHL repeat"/>
    <property type="match status" value="1"/>
</dbReference>
<dbReference type="EMBL" id="MSCH01000003">
    <property type="protein sequence ID" value="PQJ52687.1"/>
    <property type="molecule type" value="Genomic_DNA"/>
</dbReference>
<keyword evidence="3" id="KW-1185">Reference proteome</keyword>
<dbReference type="PROSITE" id="PS51257">
    <property type="entry name" value="PROKAR_LIPOPROTEIN"/>
    <property type="match status" value="1"/>
</dbReference>
<dbReference type="AlphaFoldDB" id="A0A2S7URX6"/>
<evidence type="ECO:0000256" key="1">
    <source>
        <dbReference type="SAM" id="SignalP"/>
    </source>
</evidence>
<dbReference type="OrthoDB" id="6308768at2"/>
<feature type="chain" id="PRO_5015505152" description="Dystroglycan-type cadherin-like domain-containing protein" evidence="1">
    <location>
        <begin position="20"/>
        <end position="524"/>
    </location>
</feature>
<evidence type="ECO:0000313" key="3">
    <source>
        <dbReference type="Proteomes" id="UP000239007"/>
    </source>
</evidence>
<proteinExistence type="predicted"/>
<organism evidence="2 3">
    <name type="scientific">Psychrosphaera saromensis</name>
    <dbReference type="NCBI Taxonomy" id="716813"/>
    <lineage>
        <taxon>Bacteria</taxon>
        <taxon>Pseudomonadati</taxon>
        <taxon>Pseudomonadota</taxon>
        <taxon>Gammaproteobacteria</taxon>
        <taxon>Alteromonadales</taxon>
        <taxon>Pseudoalteromonadaceae</taxon>
        <taxon>Psychrosphaera</taxon>
    </lineage>
</organism>
<keyword evidence="1" id="KW-0732">Signal</keyword>
<accession>A0A2S7URX6</accession>
<sequence>MTSYKLYKPLFLSLSLALAGCGGGGDDDETPEVTTPESALSVANPIADIELIFGTPLDFSIADDTCVDSNGADITYSMNYSNNLGFTLSGTSTTSLTNLKGLANSTGVVNVTATCSTATESLTDAFTVTVVESEFSPTVSLSFPLAVGKYNEDAIDMFGTVEAATGTTLNSVTVFVDDVETATIFILNTAKTAWRLEDVTLTDDSKVTIVADATITETSESIQQYEEISLTNDLFATTIDENISDIAVNDATDDIYVHSDGKYLNLNKFNLTSGSNSAFNYTRDATYGNSAITSIATDSENLYLSTTAAVTKIDLSTNIETILSDINNGTSSDADPEFIFDINFTALNGLLYAADNTANEIYTIDLTTGDRNTISTQPSLLSIKVNSATNTLYAAVNSSVDDRIRIVSLNATTGVFIYELALIDSKGPIADFAINEVNNELFFVDSTGNLIKVELDTYTQTTIVTALFSVENAETAISPLTGLHYHTERNVIIAAGRDADGTNKLLVIDPVSGDYAKVATGTVD</sequence>
<reference evidence="2 3" key="1">
    <citation type="submission" date="2016-12" db="EMBL/GenBank/DDBJ databases">
        <title>Diversity of luminous bacteria.</title>
        <authorList>
            <person name="Yoshizawa S."/>
            <person name="Kogure K."/>
        </authorList>
    </citation>
    <scope>NUCLEOTIDE SEQUENCE [LARGE SCALE GENOMIC DNA]</scope>
    <source>
        <strain evidence="2 3">SA4-48</strain>
    </source>
</reference>
<name>A0A2S7URX6_9GAMM</name>
<dbReference type="Proteomes" id="UP000239007">
    <property type="component" value="Unassembled WGS sequence"/>
</dbReference>
<dbReference type="RefSeq" id="WP_105051154.1">
    <property type="nucleotide sequence ID" value="NZ_BMYG01000004.1"/>
</dbReference>